<dbReference type="SUPFAM" id="SSF56112">
    <property type="entry name" value="Protein kinase-like (PK-like)"/>
    <property type="match status" value="1"/>
</dbReference>
<evidence type="ECO:0000313" key="2">
    <source>
        <dbReference type="Proteomes" id="UP000887575"/>
    </source>
</evidence>
<name>A0AAF3F908_9BILA</name>
<dbReference type="InterPro" id="IPR011009">
    <property type="entry name" value="Kinase-like_dom_sf"/>
</dbReference>
<organism evidence="2 3">
    <name type="scientific">Mesorhabditis belari</name>
    <dbReference type="NCBI Taxonomy" id="2138241"/>
    <lineage>
        <taxon>Eukaryota</taxon>
        <taxon>Metazoa</taxon>
        <taxon>Ecdysozoa</taxon>
        <taxon>Nematoda</taxon>
        <taxon>Chromadorea</taxon>
        <taxon>Rhabditida</taxon>
        <taxon>Rhabditina</taxon>
        <taxon>Rhabditomorpha</taxon>
        <taxon>Rhabditoidea</taxon>
        <taxon>Rhabditidae</taxon>
        <taxon>Mesorhabditinae</taxon>
        <taxon>Mesorhabditis</taxon>
    </lineage>
</organism>
<evidence type="ECO:0008006" key="4">
    <source>
        <dbReference type="Google" id="ProtNLM"/>
    </source>
</evidence>
<keyword evidence="1" id="KW-0067">ATP-binding</keyword>
<dbReference type="PROSITE" id="PS00107">
    <property type="entry name" value="PROTEIN_KINASE_ATP"/>
    <property type="match status" value="1"/>
</dbReference>
<reference evidence="3" key="1">
    <citation type="submission" date="2024-02" db="UniProtKB">
        <authorList>
            <consortium name="WormBaseParasite"/>
        </authorList>
    </citation>
    <scope>IDENTIFICATION</scope>
</reference>
<dbReference type="WBParaSite" id="MBELARI_LOCUS339">
    <property type="protein sequence ID" value="MBELARI_LOCUS339"/>
    <property type="gene ID" value="MBELARI_LOCUS339"/>
</dbReference>
<dbReference type="Proteomes" id="UP000887575">
    <property type="component" value="Unassembled WGS sequence"/>
</dbReference>
<dbReference type="GO" id="GO:0005524">
    <property type="term" value="F:ATP binding"/>
    <property type="evidence" value="ECO:0007669"/>
    <property type="project" value="UniProtKB-UniRule"/>
</dbReference>
<evidence type="ECO:0000313" key="3">
    <source>
        <dbReference type="WBParaSite" id="MBELARI_LOCUS339"/>
    </source>
</evidence>
<proteinExistence type="predicted"/>
<accession>A0AAF3F908</accession>
<dbReference type="Gene3D" id="3.30.200.20">
    <property type="entry name" value="Phosphorylase Kinase, domain 1"/>
    <property type="match status" value="1"/>
</dbReference>
<keyword evidence="2" id="KW-1185">Reference proteome</keyword>
<sequence length="200" mass="22694">MSENLQVKCVGQGGYGVVMLLKSYHPQIVMKEIVKNPKIDFQTELKVLKELSHPNIVKYVDRPSDFTNRPFGAHRKETFASNRHPTESTPRLQGAYCDTCSLQKTIDFESVPERRIAQKLLVKPIGLNGTHEEALVYDYSNSSLDHIPTITFDFKSDEKAEAKIENCPGEKAVNSLLASQQQNQLAEWLQKLEVDRFSVD</sequence>
<feature type="binding site" evidence="1">
    <location>
        <position position="31"/>
    </location>
    <ligand>
        <name>ATP</name>
        <dbReference type="ChEBI" id="CHEBI:30616"/>
    </ligand>
</feature>
<dbReference type="InterPro" id="IPR017441">
    <property type="entry name" value="Protein_kinase_ATP_BS"/>
</dbReference>
<keyword evidence="1" id="KW-0547">Nucleotide-binding</keyword>
<evidence type="ECO:0000256" key="1">
    <source>
        <dbReference type="PROSITE-ProRule" id="PRU10141"/>
    </source>
</evidence>
<protein>
    <recommendedName>
        <fullName evidence="4">Protein kinase domain-containing protein</fullName>
    </recommendedName>
</protein>
<dbReference type="AlphaFoldDB" id="A0AAF3F908"/>